<sequence>MHAADRKPVNFAFSNSKFHRTQSQSQSQSVHSVTSPQQTLLPSLAPTLGSLLYASHGNGSHDRTLLRTRSALHPTTKTITTAPPPFPDHARLAFLSTAQLAYPLRASFPGTSDSAQAERPSVSG</sequence>
<gene>
    <name evidence="2" type="ORF">A1Q1_05346</name>
</gene>
<dbReference type="EMBL" id="ALBS01000304">
    <property type="protein sequence ID" value="EJT46135.1"/>
    <property type="molecule type" value="Genomic_DNA"/>
</dbReference>
<organism evidence="2 3">
    <name type="scientific">Trichosporon asahii var. asahii (strain ATCC 90039 / CBS 2479 / JCM 2466 / KCTC 7840 / NBRC 103889/ NCYC 2677 / UAMH 7654)</name>
    <name type="common">Yeast</name>
    <dbReference type="NCBI Taxonomy" id="1186058"/>
    <lineage>
        <taxon>Eukaryota</taxon>
        <taxon>Fungi</taxon>
        <taxon>Dikarya</taxon>
        <taxon>Basidiomycota</taxon>
        <taxon>Agaricomycotina</taxon>
        <taxon>Tremellomycetes</taxon>
        <taxon>Trichosporonales</taxon>
        <taxon>Trichosporonaceae</taxon>
        <taxon>Trichosporon</taxon>
    </lineage>
</organism>
<dbReference type="KEGG" id="tasa:A1Q1_05346"/>
<dbReference type="GeneID" id="25988858"/>
<dbReference type="HOGENOM" id="CLU_2028342_0_0_1"/>
<name>J4U794_TRIAS</name>
<evidence type="ECO:0000313" key="3">
    <source>
        <dbReference type="Proteomes" id="UP000002748"/>
    </source>
</evidence>
<reference evidence="2 3" key="1">
    <citation type="journal article" date="2012" name="Eukaryot. Cell">
        <title>Draft genome sequence of CBS 2479, the standard type strain of Trichosporon asahii.</title>
        <authorList>
            <person name="Yang R.Y."/>
            <person name="Li H.T."/>
            <person name="Zhu H."/>
            <person name="Zhou G.P."/>
            <person name="Wang M."/>
            <person name="Wang L."/>
        </authorList>
    </citation>
    <scope>NUCLEOTIDE SEQUENCE [LARGE SCALE GENOMIC DNA]</scope>
    <source>
        <strain evidence="3">ATCC 90039 / CBS 2479 / JCM 2466 / KCTC 7840 / NCYC 2677 / UAMH 7654</strain>
    </source>
</reference>
<dbReference type="Proteomes" id="UP000002748">
    <property type="component" value="Unassembled WGS sequence"/>
</dbReference>
<dbReference type="RefSeq" id="XP_014177553.1">
    <property type="nucleotide sequence ID" value="XM_014322078.1"/>
</dbReference>
<evidence type="ECO:0000313" key="2">
    <source>
        <dbReference type="EMBL" id="EJT46135.1"/>
    </source>
</evidence>
<protein>
    <submittedName>
        <fullName evidence="2">Uncharacterized protein</fullName>
    </submittedName>
</protein>
<dbReference type="VEuPathDB" id="FungiDB:A1Q1_05346"/>
<accession>J4U794</accession>
<feature type="compositionally biased region" description="Low complexity" evidence="1">
    <location>
        <begin position="21"/>
        <end position="38"/>
    </location>
</feature>
<comment type="caution">
    <text evidence="2">The sequence shown here is derived from an EMBL/GenBank/DDBJ whole genome shotgun (WGS) entry which is preliminary data.</text>
</comment>
<proteinExistence type="predicted"/>
<evidence type="ECO:0000256" key="1">
    <source>
        <dbReference type="SAM" id="MobiDB-lite"/>
    </source>
</evidence>
<feature type="region of interest" description="Disordered" evidence="1">
    <location>
        <begin position="1"/>
        <end position="38"/>
    </location>
</feature>
<dbReference type="AlphaFoldDB" id="J4U794"/>